<evidence type="ECO:0000313" key="1">
    <source>
        <dbReference type="EMBL" id="QTA81384.1"/>
    </source>
</evidence>
<gene>
    <name evidence="1" type="ORF">dnl_37170</name>
</gene>
<reference evidence="1" key="1">
    <citation type="journal article" date="2021" name="Microb. Physiol.">
        <title>Proteogenomic Insights into the Physiology of Marine, Sulfate-Reducing, Filamentous Desulfonema limicola and Desulfonema magnum.</title>
        <authorList>
            <person name="Schnaars V."/>
            <person name="Wohlbrand L."/>
            <person name="Scheve S."/>
            <person name="Hinrichs C."/>
            <person name="Reinhardt R."/>
            <person name="Rabus R."/>
        </authorList>
    </citation>
    <scope>NUCLEOTIDE SEQUENCE</scope>
    <source>
        <strain evidence="1">5ac10</strain>
    </source>
</reference>
<accession>A0A975B9T8</accession>
<dbReference type="KEGG" id="dli:dnl_37170"/>
<name>A0A975B9T8_9BACT</name>
<protein>
    <submittedName>
        <fullName evidence="1">Uncharacterized protein</fullName>
    </submittedName>
</protein>
<proteinExistence type="predicted"/>
<keyword evidence="2" id="KW-1185">Reference proteome</keyword>
<dbReference type="EMBL" id="CP061799">
    <property type="protein sequence ID" value="QTA81384.1"/>
    <property type="molecule type" value="Genomic_DNA"/>
</dbReference>
<dbReference type="AlphaFoldDB" id="A0A975B9T8"/>
<organism evidence="1 2">
    <name type="scientific">Desulfonema limicola</name>
    <dbReference type="NCBI Taxonomy" id="45656"/>
    <lineage>
        <taxon>Bacteria</taxon>
        <taxon>Pseudomonadati</taxon>
        <taxon>Thermodesulfobacteriota</taxon>
        <taxon>Desulfobacteria</taxon>
        <taxon>Desulfobacterales</taxon>
        <taxon>Desulfococcaceae</taxon>
        <taxon>Desulfonema</taxon>
    </lineage>
</organism>
<sequence length="50" mass="6013">MQNLSLTRKSEIKINCYHYFINMQIIFFKKTYSNVFISRLIVSDMLYISG</sequence>
<dbReference type="Proteomes" id="UP000663720">
    <property type="component" value="Chromosome"/>
</dbReference>
<evidence type="ECO:0000313" key="2">
    <source>
        <dbReference type="Proteomes" id="UP000663720"/>
    </source>
</evidence>